<evidence type="ECO:0000259" key="10">
    <source>
        <dbReference type="Pfam" id="PF25198"/>
    </source>
</evidence>
<keyword evidence="5" id="KW-0472">Membrane</keyword>
<protein>
    <submittedName>
        <fullName evidence="11">Spore gernimation protein GerC</fullName>
    </submittedName>
</protein>
<dbReference type="Pfam" id="PF25198">
    <property type="entry name" value="Spore_GerAC_N"/>
    <property type="match status" value="1"/>
</dbReference>
<feature type="signal peptide" evidence="8">
    <location>
        <begin position="1"/>
        <end position="25"/>
    </location>
</feature>
<feature type="chain" id="PRO_5043789775" evidence="8">
    <location>
        <begin position="26"/>
        <end position="379"/>
    </location>
</feature>
<keyword evidence="7" id="KW-0449">Lipoprotein</keyword>
<dbReference type="InterPro" id="IPR008844">
    <property type="entry name" value="Spore_GerAC-like"/>
</dbReference>
<evidence type="ECO:0000256" key="5">
    <source>
        <dbReference type="ARBA" id="ARBA00023136"/>
    </source>
</evidence>
<dbReference type="InterPro" id="IPR057336">
    <property type="entry name" value="GerAC_N"/>
</dbReference>
<evidence type="ECO:0000256" key="7">
    <source>
        <dbReference type="ARBA" id="ARBA00023288"/>
    </source>
</evidence>
<evidence type="ECO:0000256" key="3">
    <source>
        <dbReference type="ARBA" id="ARBA00022544"/>
    </source>
</evidence>
<dbReference type="Gene3D" id="3.30.300.210">
    <property type="entry name" value="Nutrient germinant receptor protein C, domain 3"/>
    <property type="match status" value="1"/>
</dbReference>
<dbReference type="RefSeq" id="WP_256304646.1">
    <property type="nucleotide sequence ID" value="NZ_JANFYS010000032.1"/>
</dbReference>
<dbReference type="Proteomes" id="UP001204562">
    <property type="component" value="Unassembled WGS sequence"/>
</dbReference>
<comment type="subcellular location">
    <subcellularLocation>
        <location evidence="1">Membrane</location>
        <topology evidence="1">Lipid-anchor</topology>
    </subcellularLocation>
</comment>
<feature type="domain" description="Spore germination protein N-terminal" evidence="10">
    <location>
        <begin position="31"/>
        <end position="197"/>
    </location>
</feature>
<dbReference type="InterPro" id="IPR038501">
    <property type="entry name" value="Spore_GerAC_C_sf"/>
</dbReference>
<dbReference type="PROSITE" id="PS51257">
    <property type="entry name" value="PROKAR_LIPOPROTEIN"/>
    <property type="match status" value="1"/>
</dbReference>
<comment type="similarity">
    <text evidence="2">Belongs to the GerABKC lipoprotein family.</text>
</comment>
<name>A0AAW5JSN1_9FIRM</name>
<dbReference type="AlphaFoldDB" id="A0AAW5JSN1"/>
<sequence>MSRAQWLLLTAAACAALTGCAPLDALPYAYEIEDTVLLRTLGVDVATQRLDGVAVTASSGERPAVGDSPGQAGVVLSAQADTVSAARTMMQSYGKDELFFGDVEQVVVGEGLAQRGLDDLLALMARDPELRLEARLWVVRGGSASDVLFGGEEGGGVDDRLDAMEADAEQRSATLPRTAREALVDLARSGTTFLPALAQGPSRPGDGAEGDTAVSTAGYALFRDGALCGWAAGEEAHGIHLLLGRADAGLLECAAPDGARVALLLTGVRTDYTPVFRGGALAGLEVKCKVEARLAEVRGGDALSREELAWLEAETARLCRTRMETALSHSRALEADYLNLRQRAALSAPWRKDELEQDWEKDFPGLAFTVNVQVKVAGG</sequence>
<gene>
    <name evidence="11" type="ORF">NE579_13615</name>
</gene>
<dbReference type="GO" id="GO:0009847">
    <property type="term" value="P:spore germination"/>
    <property type="evidence" value="ECO:0007669"/>
    <property type="project" value="InterPro"/>
</dbReference>
<feature type="domain" description="Spore germination GerAC-like C-terminal" evidence="9">
    <location>
        <begin position="218"/>
        <end position="376"/>
    </location>
</feature>
<evidence type="ECO:0000313" key="11">
    <source>
        <dbReference type="EMBL" id="MCQ4771481.1"/>
    </source>
</evidence>
<evidence type="ECO:0000256" key="2">
    <source>
        <dbReference type="ARBA" id="ARBA00007886"/>
    </source>
</evidence>
<reference evidence="11" key="1">
    <citation type="submission" date="2022-06" db="EMBL/GenBank/DDBJ databases">
        <title>Isolation of gut microbiota from human fecal samples.</title>
        <authorList>
            <person name="Pamer E.G."/>
            <person name="Barat B."/>
            <person name="Waligurski E."/>
            <person name="Medina S."/>
            <person name="Paddock L."/>
            <person name="Mostad J."/>
        </authorList>
    </citation>
    <scope>NUCLEOTIDE SEQUENCE</scope>
    <source>
        <strain evidence="11">DFI.9.91</strain>
    </source>
</reference>
<proteinExistence type="inferred from homology"/>
<dbReference type="Pfam" id="PF05504">
    <property type="entry name" value="Spore_GerAC"/>
    <property type="match status" value="1"/>
</dbReference>
<organism evidence="11 12">
    <name type="scientific">Intestinimonas massiliensis</name>
    <name type="common">ex Afouda et al. 2020</name>
    <dbReference type="NCBI Taxonomy" id="1673721"/>
    <lineage>
        <taxon>Bacteria</taxon>
        <taxon>Bacillati</taxon>
        <taxon>Bacillota</taxon>
        <taxon>Clostridia</taxon>
        <taxon>Eubacteriales</taxon>
        <taxon>Intestinimonas</taxon>
    </lineage>
</organism>
<dbReference type="EMBL" id="JANFYS010000032">
    <property type="protein sequence ID" value="MCQ4771481.1"/>
    <property type="molecule type" value="Genomic_DNA"/>
</dbReference>
<evidence type="ECO:0000259" key="9">
    <source>
        <dbReference type="Pfam" id="PF05504"/>
    </source>
</evidence>
<evidence type="ECO:0000256" key="1">
    <source>
        <dbReference type="ARBA" id="ARBA00004635"/>
    </source>
</evidence>
<keyword evidence="4 8" id="KW-0732">Signal</keyword>
<keyword evidence="3" id="KW-0309">Germination</keyword>
<accession>A0AAW5JSN1</accession>
<comment type="caution">
    <text evidence="11">The sequence shown here is derived from an EMBL/GenBank/DDBJ whole genome shotgun (WGS) entry which is preliminary data.</text>
</comment>
<keyword evidence="6" id="KW-0564">Palmitate</keyword>
<evidence type="ECO:0000256" key="8">
    <source>
        <dbReference type="SAM" id="SignalP"/>
    </source>
</evidence>
<dbReference type="GO" id="GO:0016020">
    <property type="term" value="C:membrane"/>
    <property type="evidence" value="ECO:0007669"/>
    <property type="project" value="UniProtKB-SubCell"/>
</dbReference>
<dbReference type="InterPro" id="IPR046953">
    <property type="entry name" value="Spore_GerAC-like_C"/>
</dbReference>
<dbReference type="PANTHER" id="PTHR35789:SF1">
    <property type="entry name" value="SPORE GERMINATION PROTEIN B3"/>
    <property type="match status" value="1"/>
</dbReference>
<evidence type="ECO:0000256" key="4">
    <source>
        <dbReference type="ARBA" id="ARBA00022729"/>
    </source>
</evidence>
<evidence type="ECO:0000256" key="6">
    <source>
        <dbReference type="ARBA" id="ARBA00023139"/>
    </source>
</evidence>
<dbReference type="PANTHER" id="PTHR35789">
    <property type="entry name" value="SPORE GERMINATION PROTEIN B3"/>
    <property type="match status" value="1"/>
</dbReference>
<evidence type="ECO:0000313" key="12">
    <source>
        <dbReference type="Proteomes" id="UP001204562"/>
    </source>
</evidence>